<accession>A0A8J2YZM1</accession>
<evidence type="ECO:0000256" key="1">
    <source>
        <dbReference type="SAM" id="MobiDB-lite"/>
    </source>
</evidence>
<feature type="region of interest" description="Disordered" evidence="1">
    <location>
        <begin position="1"/>
        <end position="57"/>
    </location>
</feature>
<protein>
    <submittedName>
        <fullName evidence="2">Uncharacterized protein</fullName>
    </submittedName>
</protein>
<feature type="compositionally biased region" description="Basic and acidic residues" evidence="1">
    <location>
        <begin position="33"/>
        <end position="46"/>
    </location>
</feature>
<evidence type="ECO:0000313" key="2">
    <source>
        <dbReference type="EMBL" id="GGF38236.1"/>
    </source>
</evidence>
<evidence type="ECO:0000313" key="3">
    <source>
        <dbReference type="Proteomes" id="UP000646365"/>
    </source>
</evidence>
<feature type="compositionally biased region" description="Basic and acidic residues" evidence="1">
    <location>
        <begin position="8"/>
        <end position="24"/>
    </location>
</feature>
<comment type="caution">
    <text evidence="2">The sequence shown here is derived from an EMBL/GenBank/DDBJ whole genome shotgun (WGS) entry which is preliminary data.</text>
</comment>
<keyword evidence="3" id="KW-1185">Reference proteome</keyword>
<reference evidence="2" key="1">
    <citation type="journal article" date="2014" name="Int. J. Syst. Evol. Microbiol.">
        <title>Complete genome sequence of Corynebacterium casei LMG S-19264T (=DSM 44701T), isolated from a smear-ripened cheese.</title>
        <authorList>
            <consortium name="US DOE Joint Genome Institute (JGI-PGF)"/>
            <person name="Walter F."/>
            <person name="Albersmeier A."/>
            <person name="Kalinowski J."/>
            <person name="Ruckert C."/>
        </authorList>
    </citation>
    <scope>NUCLEOTIDE SEQUENCE</scope>
    <source>
        <strain evidence="2">CGMCC 1.15725</strain>
    </source>
</reference>
<sequence length="119" mass="13586">MGSKLTRAGRDDMHHVAPRDERHQPGRSALIDHGPEGRRQTIEPRPGKSSSAAVGHRVPPAFRHRLIAFLNRFRQAQTDCDMQTVETIAGARFRNTEYHRFEDGRLKTVEVYFGELPAR</sequence>
<dbReference type="EMBL" id="BMJQ01000015">
    <property type="protein sequence ID" value="GGF38236.1"/>
    <property type="molecule type" value="Genomic_DNA"/>
</dbReference>
<name>A0A8J2YZM1_9PROT</name>
<dbReference type="Proteomes" id="UP000646365">
    <property type="component" value="Unassembled WGS sequence"/>
</dbReference>
<proteinExistence type="predicted"/>
<reference evidence="2" key="2">
    <citation type="submission" date="2020-09" db="EMBL/GenBank/DDBJ databases">
        <authorList>
            <person name="Sun Q."/>
            <person name="Zhou Y."/>
        </authorList>
    </citation>
    <scope>NUCLEOTIDE SEQUENCE</scope>
    <source>
        <strain evidence="2">CGMCC 1.15725</strain>
    </source>
</reference>
<dbReference type="AlphaFoldDB" id="A0A8J2YZM1"/>
<gene>
    <name evidence="2" type="ORF">GCM10011611_50760</name>
</gene>
<organism evidence="2 3">
    <name type="scientific">Aliidongia dinghuensis</name>
    <dbReference type="NCBI Taxonomy" id="1867774"/>
    <lineage>
        <taxon>Bacteria</taxon>
        <taxon>Pseudomonadati</taxon>
        <taxon>Pseudomonadota</taxon>
        <taxon>Alphaproteobacteria</taxon>
        <taxon>Rhodospirillales</taxon>
        <taxon>Dongiaceae</taxon>
        <taxon>Aliidongia</taxon>
    </lineage>
</organism>